<dbReference type="PANTHER" id="PTHR42709:SF4">
    <property type="entry name" value="INNER MEMBRANE PROTEIN YQAA"/>
    <property type="match status" value="1"/>
</dbReference>
<dbReference type="InterPro" id="IPR051311">
    <property type="entry name" value="DedA_domain"/>
</dbReference>
<evidence type="ECO:0000313" key="3">
    <source>
        <dbReference type="EMBL" id="AWU97654.1"/>
    </source>
</evidence>
<dbReference type="EMBL" id="CP029834">
    <property type="protein sequence ID" value="AWU97654.1"/>
    <property type="molecule type" value="Genomic_DNA"/>
</dbReference>
<dbReference type="KEGG" id="azm:DM194_25500"/>
<proteinExistence type="predicted"/>
<dbReference type="Proteomes" id="UP000249605">
    <property type="component" value="Plasmid unnamed4"/>
</dbReference>
<sequence length="141" mass="15469">MSDVAAYGSLFLVALAAATIFPAQSEILLAGLHASGNYHDGLLILVATTGNVAGSTVNWALGRYLMHFQDRRWFPVSRRLVERATGWYQRFGVWSLLLAWAPFIGDPLTLVAGILRVDLRVFLLLVTIGKLARYVALIVAI</sequence>
<dbReference type="OrthoDB" id="9814483at2"/>
<dbReference type="PANTHER" id="PTHR42709">
    <property type="entry name" value="ALKALINE PHOSPHATASE LIKE PROTEIN"/>
    <property type="match status" value="1"/>
</dbReference>
<feature type="transmembrane region" description="Helical" evidence="1">
    <location>
        <begin position="87"/>
        <end position="115"/>
    </location>
</feature>
<dbReference type="InterPro" id="IPR032816">
    <property type="entry name" value="VTT_dom"/>
</dbReference>
<evidence type="ECO:0000256" key="1">
    <source>
        <dbReference type="SAM" id="Phobius"/>
    </source>
</evidence>
<geneLocation type="plasmid" evidence="3 4">
    <name>unnamed4</name>
</geneLocation>
<keyword evidence="1" id="KW-0812">Transmembrane</keyword>
<evidence type="ECO:0000259" key="2">
    <source>
        <dbReference type="Pfam" id="PF09335"/>
    </source>
</evidence>
<organism evidence="3 4">
    <name type="scientific">Azospirillum ramasamyi</name>
    <dbReference type="NCBI Taxonomy" id="682998"/>
    <lineage>
        <taxon>Bacteria</taxon>
        <taxon>Pseudomonadati</taxon>
        <taxon>Pseudomonadota</taxon>
        <taxon>Alphaproteobacteria</taxon>
        <taxon>Rhodospirillales</taxon>
        <taxon>Azospirillaceae</taxon>
        <taxon>Azospirillum</taxon>
    </lineage>
</organism>
<gene>
    <name evidence="3" type="ORF">DM194_25500</name>
</gene>
<protein>
    <submittedName>
        <fullName evidence="3">DedA family protein</fullName>
    </submittedName>
</protein>
<accession>A0A2U9SE31</accession>
<reference evidence="3 4" key="1">
    <citation type="submission" date="2018-06" db="EMBL/GenBank/DDBJ databases">
        <title>Complete genome sequencing of Azospirillum sp. M2T2B2.</title>
        <authorList>
            <person name="Heo J."/>
            <person name="Kim S.-J."/>
            <person name="Kwon S.-W."/>
            <person name="Anandham R."/>
        </authorList>
    </citation>
    <scope>NUCLEOTIDE SEQUENCE [LARGE SCALE GENOMIC DNA]</scope>
    <source>
        <strain evidence="3 4">M2T2B2</strain>
        <plasmid evidence="3 4">unnamed4</plasmid>
    </source>
</reference>
<keyword evidence="1" id="KW-1133">Transmembrane helix</keyword>
<keyword evidence="4" id="KW-1185">Reference proteome</keyword>
<feature type="domain" description="VTT" evidence="2">
    <location>
        <begin position="39"/>
        <end position="140"/>
    </location>
</feature>
<dbReference type="RefSeq" id="WP_111070456.1">
    <property type="nucleotide sequence ID" value="NZ_CP029834.1"/>
</dbReference>
<feature type="transmembrane region" description="Helical" evidence="1">
    <location>
        <begin position="41"/>
        <end position="66"/>
    </location>
</feature>
<evidence type="ECO:0000313" key="4">
    <source>
        <dbReference type="Proteomes" id="UP000249605"/>
    </source>
</evidence>
<dbReference type="AlphaFoldDB" id="A0A2U9SE31"/>
<name>A0A2U9SE31_9PROT</name>
<dbReference type="Pfam" id="PF09335">
    <property type="entry name" value="VTT_dom"/>
    <property type="match status" value="1"/>
</dbReference>
<keyword evidence="1" id="KW-0472">Membrane</keyword>
<keyword evidence="3" id="KW-0614">Plasmid</keyword>